<evidence type="ECO:0000256" key="3">
    <source>
        <dbReference type="ARBA" id="ARBA00022670"/>
    </source>
</evidence>
<evidence type="ECO:0000313" key="12">
    <source>
        <dbReference type="EMBL" id="ODN67139.1"/>
    </source>
</evidence>
<dbReference type="RefSeq" id="WP_245652075.1">
    <property type="nucleotide sequence ID" value="NZ_MCRI01000009.1"/>
</dbReference>
<dbReference type="InterPro" id="IPR010275">
    <property type="entry name" value="MepK"/>
</dbReference>
<gene>
    <name evidence="12" type="ORF">A9E74_01211</name>
</gene>
<evidence type="ECO:0000256" key="5">
    <source>
        <dbReference type="ARBA" id="ARBA00022729"/>
    </source>
</evidence>
<dbReference type="GO" id="GO:0008237">
    <property type="term" value="F:metallopeptidase activity"/>
    <property type="evidence" value="ECO:0007669"/>
    <property type="project" value="UniProtKB-KW"/>
</dbReference>
<evidence type="ECO:0000256" key="6">
    <source>
        <dbReference type="ARBA" id="ARBA00022801"/>
    </source>
</evidence>
<evidence type="ECO:0000256" key="7">
    <source>
        <dbReference type="ARBA" id="ARBA00022833"/>
    </source>
</evidence>
<dbReference type="GO" id="GO:0006508">
    <property type="term" value="P:proteolysis"/>
    <property type="evidence" value="ECO:0007669"/>
    <property type="project" value="UniProtKB-KW"/>
</dbReference>
<dbReference type="EMBL" id="MCRI01000009">
    <property type="protein sequence ID" value="ODN67139.1"/>
    <property type="molecule type" value="Genomic_DNA"/>
</dbReference>
<keyword evidence="9" id="KW-0961">Cell wall biogenesis/degradation</keyword>
<protein>
    <recommendedName>
        <fullName evidence="11">Murein endopeptidase K</fullName>
    </recommendedName>
</protein>
<reference evidence="12 13" key="1">
    <citation type="submission" date="2016-07" db="EMBL/GenBank/DDBJ databases">
        <title>Draft Genome Sequence of Methylophaga muralis Bur 1.</title>
        <authorList>
            <person name="Vasilenko O.V."/>
            <person name="Doronina N.V."/>
            <person name="Shmareva M.N."/>
            <person name="Tarlachkov S.V."/>
            <person name="Mustakhimov I."/>
            <person name="Trotsenko Y.A."/>
        </authorList>
    </citation>
    <scope>NUCLEOTIDE SEQUENCE [LARGE SCALE GENOMIC DNA]</scope>
    <source>
        <strain evidence="12 13">Bur 1</strain>
    </source>
</reference>
<dbReference type="GO" id="GO:0046872">
    <property type="term" value="F:metal ion binding"/>
    <property type="evidence" value="ECO:0007669"/>
    <property type="project" value="UniProtKB-KW"/>
</dbReference>
<dbReference type="CDD" id="cd14844">
    <property type="entry name" value="Zn-DD-carboxypeptidase_like"/>
    <property type="match status" value="1"/>
</dbReference>
<dbReference type="PATRIC" id="fig|291169.3.peg.1215"/>
<dbReference type="GO" id="GO:0071555">
    <property type="term" value="P:cell wall organization"/>
    <property type="evidence" value="ECO:0007669"/>
    <property type="project" value="UniProtKB-KW"/>
</dbReference>
<name>A0A1E3GSW6_9GAMM</name>
<keyword evidence="6" id="KW-0378">Hydrolase</keyword>
<dbReference type="PANTHER" id="PTHR37425:SF1">
    <property type="entry name" value="OUTER MEMBRANE PROTEIN"/>
    <property type="match status" value="1"/>
</dbReference>
<dbReference type="PROSITE" id="PS51318">
    <property type="entry name" value="TAT"/>
    <property type="match status" value="1"/>
</dbReference>
<accession>A0A1E3GSW6</accession>
<comment type="pathway">
    <text evidence="2">Cell wall biogenesis; cell wall polysaccharide biosynthesis.</text>
</comment>
<evidence type="ECO:0000256" key="2">
    <source>
        <dbReference type="ARBA" id="ARBA00004776"/>
    </source>
</evidence>
<evidence type="ECO:0000256" key="8">
    <source>
        <dbReference type="ARBA" id="ARBA00023049"/>
    </source>
</evidence>
<keyword evidence="3" id="KW-0645">Protease</keyword>
<dbReference type="Proteomes" id="UP000094379">
    <property type="component" value="Unassembled WGS sequence"/>
</dbReference>
<comment type="similarity">
    <text evidence="10">Belongs to the peptidase M15 family.</text>
</comment>
<dbReference type="STRING" id="291169.A9E74_01211"/>
<dbReference type="InterPro" id="IPR009045">
    <property type="entry name" value="Zn_M74/Hedgehog-like"/>
</dbReference>
<proteinExistence type="inferred from homology"/>
<evidence type="ECO:0000256" key="9">
    <source>
        <dbReference type="ARBA" id="ARBA00023316"/>
    </source>
</evidence>
<evidence type="ECO:0000256" key="4">
    <source>
        <dbReference type="ARBA" id="ARBA00022723"/>
    </source>
</evidence>
<dbReference type="InterPro" id="IPR006311">
    <property type="entry name" value="TAT_signal"/>
</dbReference>
<dbReference type="Gene3D" id="3.30.1380.10">
    <property type="match status" value="1"/>
</dbReference>
<keyword evidence="5" id="KW-0732">Signal</keyword>
<organism evidence="12 13">
    <name type="scientific">Methylophaga muralis</name>
    <dbReference type="NCBI Taxonomy" id="291169"/>
    <lineage>
        <taxon>Bacteria</taxon>
        <taxon>Pseudomonadati</taxon>
        <taxon>Pseudomonadota</taxon>
        <taxon>Gammaproteobacteria</taxon>
        <taxon>Thiotrichales</taxon>
        <taxon>Piscirickettsiaceae</taxon>
        <taxon>Methylophaga</taxon>
    </lineage>
</organism>
<evidence type="ECO:0000256" key="11">
    <source>
        <dbReference type="ARBA" id="ARBA00093666"/>
    </source>
</evidence>
<keyword evidence="13" id="KW-1185">Reference proteome</keyword>
<comment type="cofactor">
    <cofactor evidence="1">
        <name>Zn(2+)</name>
        <dbReference type="ChEBI" id="CHEBI:29105"/>
    </cofactor>
</comment>
<keyword evidence="8" id="KW-0482">Metalloprotease</keyword>
<keyword evidence="7" id="KW-0862">Zinc</keyword>
<comment type="caution">
    <text evidence="12">The sequence shown here is derived from an EMBL/GenBank/DDBJ whole genome shotgun (WGS) entry which is preliminary data.</text>
</comment>
<dbReference type="PANTHER" id="PTHR37425">
    <property type="match status" value="1"/>
</dbReference>
<dbReference type="SUPFAM" id="SSF55166">
    <property type="entry name" value="Hedgehog/DD-peptidase"/>
    <property type="match status" value="1"/>
</dbReference>
<evidence type="ECO:0000256" key="1">
    <source>
        <dbReference type="ARBA" id="ARBA00001947"/>
    </source>
</evidence>
<dbReference type="Pfam" id="PF05951">
    <property type="entry name" value="Peptidase_M15_2"/>
    <property type="match status" value="1"/>
</dbReference>
<evidence type="ECO:0000256" key="10">
    <source>
        <dbReference type="ARBA" id="ARBA00093448"/>
    </source>
</evidence>
<keyword evidence="4" id="KW-0479">Metal-binding</keyword>
<dbReference type="AlphaFoldDB" id="A0A1E3GSW6"/>
<sequence>MLKHSVAGIDMTDSENRLTDAILQRTFSRREILRYLAASGAILMMPAAWANLPKEAPRQLSLYNLHTEEKLKTTYWEQGKYLQDGLAEINYLLRDHRSGEHTDMDRQLLNLMFLLQQKAQSKQAFNIISGYRSPASNEMLRKSSTGVAQKSLHTLGMAVDLRLPGVKLEALRDMAISLQGGGVGFYPKSDFIHIDTGRVRQW</sequence>
<evidence type="ECO:0000313" key="13">
    <source>
        <dbReference type="Proteomes" id="UP000094379"/>
    </source>
</evidence>